<organism evidence="1 2">
    <name type="scientific">Mycolicibacterium hippocampi</name>
    <dbReference type="NCBI Taxonomy" id="659824"/>
    <lineage>
        <taxon>Bacteria</taxon>
        <taxon>Bacillati</taxon>
        <taxon>Actinomycetota</taxon>
        <taxon>Actinomycetes</taxon>
        <taxon>Mycobacteriales</taxon>
        <taxon>Mycobacteriaceae</taxon>
        <taxon>Mycolicibacterium</taxon>
    </lineage>
</organism>
<dbReference type="RefSeq" id="WP_163894160.1">
    <property type="nucleotide sequence ID" value="NZ_BLLB01000002.1"/>
</dbReference>
<evidence type="ECO:0000313" key="1">
    <source>
        <dbReference type="EMBL" id="GFH04861.1"/>
    </source>
</evidence>
<evidence type="ECO:0000313" key="2">
    <source>
        <dbReference type="Proteomes" id="UP000465304"/>
    </source>
</evidence>
<proteinExistence type="predicted"/>
<dbReference type="Gene3D" id="2.40.10.120">
    <property type="match status" value="1"/>
</dbReference>
<dbReference type="InterPro" id="IPR009003">
    <property type="entry name" value="Peptidase_S1_PA"/>
</dbReference>
<name>A0A7I9ZUW9_9MYCO</name>
<reference evidence="1 2" key="1">
    <citation type="journal article" date="2019" name="Emerg. Microbes Infect.">
        <title>Comprehensive subspecies identification of 175 nontuberculous mycobacteria species based on 7547 genomic profiles.</title>
        <authorList>
            <person name="Matsumoto Y."/>
            <person name="Kinjo T."/>
            <person name="Motooka D."/>
            <person name="Nabeya D."/>
            <person name="Jung N."/>
            <person name="Uechi K."/>
            <person name="Horii T."/>
            <person name="Iida T."/>
            <person name="Fujita J."/>
            <person name="Nakamura S."/>
        </authorList>
    </citation>
    <scope>NUCLEOTIDE SEQUENCE [LARGE SCALE GENOMIC DNA]</scope>
    <source>
        <strain evidence="1 2">JCM 30996</strain>
    </source>
</reference>
<dbReference type="Proteomes" id="UP000465304">
    <property type="component" value="Unassembled WGS sequence"/>
</dbReference>
<dbReference type="EMBL" id="BLLB01000002">
    <property type="protein sequence ID" value="GFH04861.1"/>
    <property type="molecule type" value="Genomic_DNA"/>
</dbReference>
<dbReference type="Pfam" id="PF13365">
    <property type="entry name" value="Trypsin_2"/>
    <property type="match status" value="1"/>
</dbReference>
<accession>A0A7I9ZUW9</accession>
<gene>
    <name evidence="1" type="ORF">MHIP_53440</name>
</gene>
<evidence type="ECO:0008006" key="3">
    <source>
        <dbReference type="Google" id="ProtNLM"/>
    </source>
</evidence>
<comment type="caution">
    <text evidence="1">The sequence shown here is derived from an EMBL/GenBank/DDBJ whole genome shotgun (WGS) entry which is preliminary data.</text>
</comment>
<protein>
    <recommendedName>
        <fullName evidence="3">Trypsin</fullName>
    </recommendedName>
</protein>
<dbReference type="AlphaFoldDB" id="A0A7I9ZUW9"/>
<sequence>MEPPEAFSHCYARTLRIENENSGSCSGFILRYQRQDWLVTARHVVTEVVVPGHGRPITLRDRRFSVLDQSGFKHSGSDLEKLDMVDFRADVTVFRVWSQDINLGPPLLPFGGDDVRPTQDVYFLGFPGFDLPEAYGLTPSSTTPLIKRAMVSGQADHYDIKVWLLDGMANHGFSGGPVVIFDSRSASYQALGVISSYAPANVRIIPELITPDPHRVGVSPLSPKDRFFETNSGIAACFDIKHAIADIDQYLKSP</sequence>
<keyword evidence="2" id="KW-1185">Reference proteome</keyword>
<dbReference type="SUPFAM" id="SSF50494">
    <property type="entry name" value="Trypsin-like serine proteases"/>
    <property type="match status" value="1"/>
</dbReference>